<accession>G8JW28</accession>
<dbReference type="OrthoDB" id="5299849at2759"/>
<dbReference type="eggNOG" id="ENOG502RZTE">
    <property type="taxonomic scope" value="Eukaryota"/>
</dbReference>
<dbReference type="KEGG" id="erc:Ecym_7195"/>
<proteinExistence type="predicted"/>
<gene>
    <name evidence="3" type="ordered locus">Ecym_7195</name>
</gene>
<sequence>MAILSSVSVIYLRVAFLFTLAFFSVKDVTVMLGHPLVLLLAQAMSLPELTMSAHSAQLGIFSIVFSILAISDLLPLLENNNVYFESVVPFRLVVFFSVSIFSYLRTSNLYFHNNAMFVYCICEFWINALIFAALKEEKNDKYGIQLRANAEANAALLEEDEVSDRMDTNEDEDEDEDYD</sequence>
<dbReference type="FunCoup" id="G8JW28">
    <property type="interactions" value="37"/>
</dbReference>
<feature type="compositionally biased region" description="Acidic residues" evidence="1">
    <location>
        <begin position="169"/>
        <end position="179"/>
    </location>
</feature>
<feature type="transmembrane region" description="Helical" evidence="2">
    <location>
        <begin position="116"/>
        <end position="134"/>
    </location>
</feature>
<feature type="region of interest" description="Disordered" evidence="1">
    <location>
        <begin position="157"/>
        <end position="179"/>
    </location>
</feature>
<protein>
    <recommendedName>
        <fullName evidence="5">Protein ILM1</fullName>
    </recommendedName>
</protein>
<feature type="transmembrane region" description="Helical" evidence="2">
    <location>
        <begin position="82"/>
        <end position="104"/>
    </location>
</feature>
<dbReference type="RefSeq" id="XP_003647860.1">
    <property type="nucleotide sequence ID" value="XM_003647812.1"/>
</dbReference>
<dbReference type="PANTHER" id="PTHR28029">
    <property type="entry name" value="PROTEIN ILM1"/>
    <property type="match status" value="1"/>
</dbReference>
<evidence type="ECO:0000313" key="3">
    <source>
        <dbReference type="EMBL" id="AET41043.1"/>
    </source>
</evidence>
<dbReference type="PANTHER" id="PTHR28029:SF1">
    <property type="entry name" value="PROTEIN ILM1"/>
    <property type="match status" value="1"/>
</dbReference>
<dbReference type="InterPro" id="IPR018815">
    <property type="entry name" value="Incr_loss_mito_DNA_1"/>
</dbReference>
<keyword evidence="2" id="KW-0812">Transmembrane</keyword>
<evidence type="ECO:0000256" key="1">
    <source>
        <dbReference type="SAM" id="MobiDB-lite"/>
    </source>
</evidence>
<keyword evidence="4" id="KW-1185">Reference proteome</keyword>
<evidence type="ECO:0008006" key="5">
    <source>
        <dbReference type="Google" id="ProtNLM"/>
    </source>
</evidence>
<dbReference type="EMBL" id="CP002503">
    <property type="protein sequence ID" value="AET41043.1"/>
    <property type="molecule type" value="Genomic_DNA"/>
</dbReference>
<dbReference type="HOGENOM" id="CLU_117796_0_0_1"/>
<evidence type="ECO:0000256" key="2">
    <source>
        <dbReference type="SAM" id="Phobius"/>
    </source>
</evidence>
<organism evidence="3 4">
    <name type="scientific">Eremothecium cymbalariae (strain CBS 270.75 / DBVPG 7215 / KCTC 17166 / NRRL Y-17582)</name>
    <name type="common">Yeast</name>
    <dbReference type="NCBI Taxonomy" id="931890"/>
    <lineage>
        <taxon>Eukaryota</taxon>
        <taxon>Fungi</taxon>
        <taxon>Dikarya</taxon>
        <taxon>Ascomycota</taxon>
        <taxon>Saccharomycotina</taxon>
        <taxon>Saccharomycetes</taxon>
        <taxon>Saccharomycetales</taxon>
        <taxon>Saccharomycetaceae</taxon>
        <taxon>Eremothecium</taxon>
    </lineage>
</organism>
<keyword evidence="2" id="KW-0472">Membrane</keyword>
<name>G8JW28_ERECY</name>
<feature type="transmembrane region" description="Helical" evidence="2">
    <location>
        <begin position="12"/>
        <end position="32"/>
    </location>
</feature>
<feature type="transmembrane region" description="Helical" evidence="2">
    <location>
        <begin position="52"/>
        <end position="70"/>
    </location>
</feature>
<dbReference type="AlphaFoldDB" id="G8JW28"/>
<dbReference type="GeneID" id="11469446"/>
<dbReference type="Pfam" id="PF10311">
    <property type="entry name" value="Ilm1"/>
    <property type="match status" value="1"/>
</dbReference>
<dbReference type="Proteomes" id="UP000006790">
    <property type="component" value="Chromosome 7"/>
</dbReference>
<reference evidence="4" key="1">
    <citation type="journal article" date="2012" name="G3 (Bethesda)">
        <title>Pichia sorbitophila, an interspecies yeast hybrid reveals early steps of genome resolution following polyploidization.</title>
        <authorList>
            <person name="Leh Louis V."/>
            <person name="Despons L."/>
            <person name="Friedrich A."/>
            <person name="Martin T."/>
            <person name="Durrens P."/>
            <person name="Casaregola S."/>
            <person name="Neuveglise C."/>
            <person name="Fairhead C."/>
            <person name="Marck C."/>
            <person name="Cruz J.A."/>
            <person name="Straub M.L."/>
            <person name="Kugler V."/>
            <person name="Sacerdot C."/>
            <person name="Uzunov Z."/>
            <person name="Thierry A."/>
            <person name="Weiss S."/>
            <person name="Bleykasten C."/>
            <person name="De Montigny J."/>
            <person name="Jacques N."/>
            <person name="Jung P."/>
            <person name="Lemaire M."/>
            <person name="Mallet S."/>
            <person name="Morel G."/>
            <person name="Richard G.F."/>
            <person name="Sarkar A."/>
            <person name="Savel G."/>
            <person name="Schacherer J."/>
            <person name="Seret M.L."/>
            <person name="Talla E."/>
            <person name="Samson G."/>
            <person name="Jubin C."/>
            <person name="Poulain J."/>
            <person name="Vacherie B."/>
            <person name="Barbe V."/>
            <person name="Pelletier E."/>
            <person name="Sherman D.J."/>
            <person name="Westhof E."/>
            <person name="Weissenbach J."/>
            <person name="Baret P.V."/>
            <person name="Wincker P."/>
            <person name="Gaillardin C."/>
            <person name="Dujon B."/>
            <person name="Souciet J.L."/>
        </authorList>
    </citation>
    <scope>NUCLEOTIDE SEQUENCE [LARGE SCALE GENOMIC DNA]</scope>
    <source>
        <strain evidence="4">CBS 270.75 / DBVPG 7215 / KCTC 17166 / NRRL Y-17582</strain>
    </source>
</reference>
<dbReference type="OMA" id="CDLMWQF"/>
<dbReference type="InParanoid" id="G8JW28"/>
<keyword evidence="2" id="KW-1133">Transmembrane helix</keyword>
<evidence type="ECO:0000313" key="4">
    <source>
        <dbReference type="Proteomes" id="UP000006790"/>
    </source>
</evidence>